<evidence type="ECO:0000259" key="5">
    <source>
        <dbReference type="PROSITE" id="PS50109"/>
    </source>
</evidence>
<keyword evidence="3 4" id="KW-0597">Phosphoprotein</keyword>
<dbReference type="SUPFAM" id="SSF55874">
    <property type="entry name" value="ATPase domain of HSP90 chaperone/DNA topoisomerase II/histidine kinase"/>
    <property type="match status" value="1"/>
</dbReference>
<dbReference type="InterPro" id="IPR000700">
    <property type="entry name" value="PAS-assoc_C"/>
</dbReference>
<dbReference type="InterPro" id="IPR005467">
    <property type="entry name" value="His_kinase_dom"/>
</dbReference>
<dbReference type="Gene3D" id="1.10.287.130">
    <property type="match status" value="1"/>
</dbReference>
<evidence type="ECO:0000256" key="3">
    <source>
        <dbReference type="ARBA" id="ARBA00022553"/>
    </source>
</evidence>
<organism evidence="9 10">
    <name type="scientific">Rhizobium rhizoryzae</name>
    <dbReference type="NCBI Taxonomy" id="451876"/>
    <lineage>
        <taxon>Bacteria</taxon>
        <taxon>Pseudomonadati</taxon>
        <taxon>Pseudomonadota</taxon>
        <taxon>Alphaproteobacteria</taxon>
        <taxon>Hyphomicrobiales</taxon>
        <taxon>Rhizobiaceae</taxon>
        <taxon>Rhizobium/Agrobacterium group</taxon>
        <taxon>Rhizobium</taxon>
    </lineage>
</organism>
<feature type="domain" description="Histidine kinase" evidence="5">
    <location>
        <begin position="158"/>
        <end position="375"/>
    </location>
</feature>
<feature type="domain" description="Response regulatory" evidence="6">
    <location>
        <begin position="399"/>
        <end position="510"/>
    </location>
</feature>
<evidence type="ECO:0000256" key="4">
    <source>
        <dbReference type="PROSITE-ProRule" id="PRU00169"/>
    </source>
</evidence>
<comment type="caution">
    <text evidence="9">The sequence shown here is derived from an EMBL/GenBank/DDBJ whole genome shotgun (WGS) entry which is preliminary data.</text>
</comment>
<feature type="domain" description="PAC" evidence="8">
    <location>
        <begin position="86"/>
        <end position="138"/>
    </location>
</feature>
<evidence type="ECO:0000256" key="1">
    <source>
        <dbReference type="ARBA" id="ARBA00000085"/>
    </source>
</evidence>
<dbReference type="Gene3D" id="3.40.50.2300">
    <property type="match status" value="1"/>
</dbReference>
<dbReference type="Proteomes" id="UP000519897">
    <property type="component" value="Unassembled WGS sequence"/>
</dbReference>
<evidence type="ECO:0000256" key="2">
    <source>
        <dbReference type="ARBA" id="ARBA00012438"/>
    </source>
</evidence>
<dbReference type="InterPro" id="IPR036097">
    <property type="entry name" value="HisK_dim/P_sf"/>
</dbReference>
<dbReference type="InterPro" id="IPR035965">
    <property type="entry name" value="PAS-like_dom_sf"/>
</dbReference>
<dbReference type="SUPFAM" id="SSF55785">
    <property type="entry name" value="PYP-like sensor domain (PAS domain)"/>
    <property type="match status" value="1"/>
</dbReference>
<dbReference type="EC" id="2.7.13.3" evidence="2"/>
<dbReference type="RefSeq" id="WP_246251487.1">
    <property type="nucleotide sequence ID" value="NZ_CP049250.1"/>
</dbReference>
<dbReference type="Pfam" id="PF00512">
    <property type="entry name" value="HisKA"/>
    <property type="match status" value="1"/>
</dbReference>
<evidence type="ECO:0000259" key="6">
    <source>
        <dbReference type="PROSITE" id="PS50110"/>
    </source>
</evidence>
<dbReference type="Pfam" id="PF02518">
    <property type="entry name" value="HATPase_c"/>
    <property type="match status" value="1"/>
</dbReference>
<dbReference type="Gene3D" id="3.30.565.10">
    <property type="entry name" value="Histidine kinase-like ATPase, C-terminal domain"/>
    <property type="match status" value="1"/>
</dbReference>
<feature type="domain" description="PAS" evidence="7">
    <location>
        <begin position="11"/>
        <end position="69"/>
    </location>
</feature>
<dbReference type="NCBIfam" id="TIGR00229">
    <property type="entry name" value="sensory_box"/>
    <property type="match status" value="1"/>
</dbReference>
<dbReference type="GO" id="GO:0000155">
    <property type="term" value="F:phosphorelay sensor kinase activity"/>
    <property type="evidence" value="ECO:0007669"/>
    <property type="project" value="InterPro"/>
</dbReference>
<dbReference type="CDD" id="cd00130">
    <property type="entry name" value="PAS"/>
    <property type="match status" value="1"/>
</dbReference>
<dbReference type="InterPro" id="IPR000014">
    <property type="entry name" value="PAS"/>
</dbReference>
<dbReference type="InterPro" id="IPR011006">
    <property type="entry name" value="CheY-like_superfamily"/>
</dbReference>
<evidence type="ECO:0000259" key="8">
    <source>
        <dbReference type="PROSITE" id="PS50113"/>
    </source>
</evidence>
<dbReference type="SMART" id="SM00091">
    <property type="entry name" value="PAS"/>
    <property type="match status" value="1"/>
</dbReference>
<dbReference type="SMART" id="SM00388">
    <property type="entry name" value="HisKA"/>
    <property type="match status" value="1"/>
</dbReference>
<dbReference type="PROSITE" id="PS50110">
    <property type="entry name" value="RESPONSE_REGULATORY"/>
    <property type="match status" value="1"/>
</dbReference>
<name>A0A7W6PQD9_9HYPH</name>
<accession>A0A7W6PQD9</accession>
<dbReference type="Pfam" id="PF13426">
    <property type="entry name" value="PAS_9"/>
    <property type="match status" value="1"/>
</dbReference>
<dbReference type="PANTHER" id="PTHR43065">
    <property type="entry name" value="SENSOR HISTIDINE KINASE"/>
    <property type="match status" value="1"/>
</dbReference>
<gene>
    <name evidence="9" type="ORF">GGQ72_002622</name>
</gene>
<reference evidence="9 10" key="1">
    <citation type="submission" date="2020-08" db="EMBL/GenBank/DDBJ databases">
        <title>Genomic Encyclopedia of Type Strains, Phase IV (KMG-IV): sequencing the most valuable type-strain genomes for metagenomic binning, comparative biology and taxonomic classification.</title>
        <authorList>
            <person name="Goeker M."/>
        </authorList>
    </citation>
    <scope>NUCLEOTIDE SEQUENCE [LARGE SCALE GENOMIC DNA]</scope>
    <source>
        <strain evidence="9 10">DSM 29514</strain>
    </source>
</reference>
<dbReference type="SMART" id="SM00387">
    <property type="entry name" value="HATPase_c"/>
    <property type="match status" value="1"/>
</dbReference>
<dbReference type="InterPro" id="IPR003661">
    <property type="entry name" value="HisK_dim/P_dom"/>
</dbReference>
<dbReference type="Pfam" id="PF00072">
    <property type="entry name" value="Response_reg"/>
    <property type="match status" value="1"/>
</dbReference>
<evidence type="ECO:0000259" key="7">
    <source>
        <dbReference type="PROSITE" id="PS50112"/>
    </source>
</evidence>
<dbReference type="CDD" id="cd00082">
    <property type="entry name" value="HisKA"/>
    <property type="match status" value="1"/>
</dbReference>
<dbReference type="PROSITE" id="PS50112">
    <property type="entry name" value="PAS"/>
    <property type="match status" value="1"/>
</dbReference>
<dbReference type="SUPFAM" id="SSF47384">
    <property type="entry name" value="Homodimeric domain of signal transducing histidine kinase"/>
    <property type="match status" value="1"/>
</dbReference>
<dbReference type="SUPFAM" id="SSF52172">
    <property type="entry name" value="CheY-like"/>
    <property type="match status" value="1"/>
</dbReference>
<dbReference type="InterPro" id="IPR001789">
    <property type="entry name" value="Sig_transdc_resp-reg_receiver"/>
</dbReference>
<dbReference type="PROSITE" id="PS50113">
    <property type="entry name" value="PAC"/>
    <property type="match status" value="1"/>
</dbReference>
<dbReference type="InterPro" id="IPR004358">
    <property type="entry name" value="Sig_transdc_His_kin-like_C"/>
</dbReference>
<proteinExistence type="predicted"/>
<dbReference type="SMART" id="SM00448">
    <property type="entry name" value="REC"/>
    <property type="match status" value="1"/>
</dbReference>
<sequence>MAEGRTVRRHVQDRYRLLIESIIDYAIYMLDEEGHVASWNPGARRLKGYEPDEILGRHFSNFYTPEDRDAGEPWRGLEAARREGRFENEGWRIRKDGSRFWASIVIDAIRDDDGHLIGFAKITRDISEKHQAQLALAQAREDLFQAQKLEAIGQMTGGIAHDFNNVLTAILGSLHLLKKRLPDDPELAQLLESALRGAERGASLTKRLLAFSRRQELHVREVEIAPLVEGLIDLASRSIDPDTRIETQLEAALPPVRTDPAQLEMALLNLIVNARDAMPEGGVIRIQAQIDGQERDDTGDQQFVSVAVIDEGEGMDAETLQKATTPFFTTKGIGKGTGLGLAMVQALTEQSGGFLRLHSEPGFGTRAEIILPVAVSTAVSVKSEEPLNCMSAPFDKKLTVLAVDDDALVLMNTTMMLEDLGHTVIEAFNGPEALKVLQSRQDIDMVITDQSMPMMTGVELADRVQEAHPSIPVILATGYSELPTGQFSARPHLNKPFTQHELQTAIAGVFSQS</sequence>
<dbReference type="AlphaFoldDB" id="A0A7W6PQD9"/>
<evidence type="ECO:0000313" key="10">
    <source>
        <dbReference type="Proteomes" id="UP000519897"/>
    </source>
</evidence>
<dbReference type="PRINTS" id="PR00344">
    <property type="entry name" value="BCTRLSENSOR"/>
</dbReference>
<dbReference type="EMBL" id="JACIEC010000002">
    <property type="protein sequence ID" value="MBB4144070.1"/>
    <property type="molecule type" value="Genomic_DNA"/>
</dbReference>
<protein>
    <recommendedName>
        <fullName evidence="2">histidine kinase</fullName>
        <ecNumber evidence="2">2.7.13.3</ecNumber>
    </recommendedName>
</protein>
<dbReference type="InterPro" id="IPR036890">
    <property type="entry name" value="HATPase_C_sf"/>
</dbReference>
<dbReference type="PROSITE" id="PS50109">
    <property type="entry name" value="HIS_KIN"/>
    <property type="match status" value="1"/>
</dbReference>
<dbReference type="InterPro" id="IPR003594">
    <property type="entry name" value="HATPase_dom"/>
</dbReference>
<evidence type="ECO:0000313" key="9">
    <source>
        <dbReference type="EMBL" id="MBB4144070.1"/>
    </source>
</evidence>
<dbReference type="PANTHER" id="PTHR43065:SF49">
    <property type="entry name" value="HISTIDINE KINASE"/>
    <property type="match status" value="1"/>
</dbReference>
<keyword evidence="10" id="KW-1185">Reference proteome</keyword>
<feature type="modified residue" description="4-aspartylphosphate" evidence="4">
    <location>
        <position position="449"/>
    </location>
</feature>
<comment type="catalytic activity">
    <reaction evidence="1">
        <text>ATP + protein L-histidine = ADP + protein N-phospho-L-histidine.</text>
        <dbReference type="EC" id="2.7.13.3"/>
    </reaction>
</comment>
<dbReference type="Gene3D" id="3.30.450.20">
    <property type="entry name" value="PAS domain"/>
    <property type="match status" value="1"/>
</dbReference>